<dbReference type="GO" id="GO:0009086">
    <property type="term" value="P:methionine biosynthetic process"/>
    <property type="evidence" value="ECO:0007669"/>
    <property type="project" value="InterPro"/>
</dbReference>
<evidence type="ECO:0000256" key="2">
    <source>
        <dbReference type="ARBA" id="ARBA00022679"/>
    </source>
</evidence>
<comment type="subunit">
    <text evidence="5">Homotetramer.</text>
</comment>
<dbReference type="InterPro" id="IPR036589">
    <property type="entry name" value="HCY_dom_sf"/>
</dbReference>
<protein>
    <submittedName>
        <fullName evidence="8">Zgc:172121</fullName>
    </submittedName>
</protein>
<dbReference type="PROSITE" id="PS50970">
    <property type="entry name" value="HCY"/>
    <property type="match status" value="1"/>
</dbReference>
<reference evidence="8" key="2">
    <citation type="submission" date="2025-08" db="UniProtKB">
        <authorList>
            <consortium name="Ensembl"/>
        </authorList>
    </citation>
    <scope>IDENTIFICATION</scope>
</reference>
<dbReference type="InterPro" id="IPR051486">
    <property type="entry name" value="Hcy_S-methyltransferase"/>
</dbReference>
<sequence>MRSSTAGSAIHRQLVQVWKAEILSLCVSRDEPEVRRVQATIMCEAIVIVDGGLATDLEAAGVQIQGDPLWSARVLNTNPQAIRDVHYRFLQSGADVITTATYQASVKGFIEHLGLSCDEASQLLMSGVQLARQTVQEFMANSPLSRRKVPMVAGSIGPYGAYLHDGSEYSGAYEEAMTVEELKAWHRPQIQCLVQAGVDLIAMETIPGLKEAEALVELLREFPNSKAWLSFSCKDEQHISSGRRFSEAVQVACQTKQLVAVGVNCCAPTLVEPLLASVPPLSSPQLSWVVYPNSGEQWVPGTGWSTAAENKTSFAKLSLRWRKLGASWIGGCCRIGPVDIAELKRLHGVLATDAT</sequence>
<evidence type="ECO:0000256" key="4">
    <source>
        <dbReference type="ARBA" id="ARBA00022833"/>
    </source>
</evidence>
<feature type="domain" description="Hcy-binding" evidence="7">
    <location>
        <begin position="35"/>
        <end position="347"/>
    </location>
</feature>
<comment type="cofactor">
    <cofactor evidence="5">
        <name>Zn(2+)</name>
        <dbReference type="ChEBI" id="CHEBI:29105"/>
    </cofactor>
    <text evidence="5">Binds 1 zinc ion per subunit.</text>
</comment>
<dbReference type="GO" id="GO:0008898">
    <property type="term" value="F:S-adenosylmethionine-homocysteine S-methyltransferase activity"/>
    <property type="evidence" value="ECO:0007669"/>
    <property type="project" value="TreeGrafter"/>
</dbReference>
<reference evidence="8 9" key="1">
    <citation type="submission" date="2019-04" db="EMBL/GenBank/DDBJ databases">
        <authorList>
            <consortium name="Wellcome Sanger Institute Data Sharing"/>
        </authorList>
    </citation>
    <scope>NUCLEOTIDE SEQUENCE [LARGE SCALE GENOMIC DNA]</scope>
</reference>
<dbReference type="AlphaFoldDB" id="A0A8C9W907"/>
<dbReference type="PANTHER" id="PTHR46015">
    <property type="entry name" value="ZGC:172121"/>
    <property type="match status" value="1"/>
</dbReference>
<dbReference type="Gene3D" id="3.20.20.330">
    <property type="entry name" value="Homocysteine-binding-like domain"/>
    <property type="match status" value="1"/>
</dbReference>
<dbReference type="PIRSF" id="PIRSF037505">
    <property type="entry name" value="Betaine_HMT"/>
    <property type="match status" value="1"/>
</dbReference>
<dbReference type="Proteomes" id="UP000694397">
    <property type="component" value="Chromosome 1"/>
</dbReference>
<keyword evidence="4 5" id="KW-0862">Zinc</keyword>
<dbReference type="InterPro" id="IPR017226">
    <property type="entry name" value="BHMT-like"/>
</dbReference>
<dbReference type="GO" id="GO:0008270">
    <property type="term" value="F:zinc ion binding"/>
    <property type="evidence" value="ECO:0007669"/>
    <property type="project" value="UniProtKB-UniRule"/>
</dbReference>
<keyword evidence="9" id="KW-1185">Reference proteome</keyword>
<proteinExistence type="predicted"/>
<organism evidence="8 9">
    <name type="scientific">Scleropages formosus</name>
    <name type="common">Asian bonytongue</name>
    <name type="synonym">Osteoglossum formosum</name>
    <dbReference type="NCBI Taxonomy" id="113540"/>
    <lineage>
        <taxon>Eukaryota</taxon>
        <taxon>Metazoa</taxon>
        <taxon>Chordata</taxon>
        <taxon>Craniata</taxon>
        <taxon>Vertebrata</taxon>
        <taxon>Euteleostomi</taxon>
        <taxon>Actinopterygii</taxon>
        <taxon>Neopterygii</taxon>
        <taxon>Teleostei</taxon>
        <taxon>Osteoglossocephala</taxon>
        <taxon>Osteoglossomorpha</taxon>
        <taxon>Osteoglossiformes</taxon>
        <taxon>Osteoglossidae</taxon>
        <taxon>Scleropages</taxon>
    </lineage>
</organism>
<name>A0A8C9W907_SCLFO</name>
<evidence type="ECO:0000313" key="8">
    <source>
        <dbReference type="Ensembl" id="ENSSFOP00015072461.1"/>
    </source>
</evidence>
<dbReference type="GeneTree" id="ENSGT00510000049619"/>
<evidence type="ECO:0000313" key="9">
    <source>
        <dbReference type="Proteomes" id="UP000694397"/>
    </source>
</evidence>
<comment type="function">
    <text evidence="5">Involved in the regulation of homocysteine metabolism.</text>
</comment>
<reference evidence="8" key="3">
    <citation type="submission" date="2025-09" db="UniProtKB">
        <authorList>
            <consortium name="Ensembl"/>
        </authorList>
    </citation>
    <scope>IDENTIFICATION</scope>
</reference>
<evidence type="ECO:0000256" key="3">
    <source>
        <dbReference type="ARBA" id="ARBA00022723"/>
    </source>
</evidence>
<keyword evidence="3 5" id="KW-0479">Metal-binding</keyword>
<feature type="binding site" evidence="6">
    <location>
        <position position="265"/>
    </location>
    <ligand>
        <name>Zn(2+)</name>
        <dbReference type="ChEBI" id="CHEBI:29105"/>
    </ligand>
</feature>
<keyword evidence="1 5" id="KW-0489">Methyltransferase</keyword>
<evidence type="ECO:0000256" key="1">
    <source>
        <dbReference type="ARBA" id="ARBA00022603"/>
    </source>
</evidence>
<keyword evidence="2 5" id="KW-0808">Transferase</keyword>
<dbReference type="OrthoDB" id="261426at2759"/>
<dbReference type="NCBIfam" id="NF007020">
    <property type="entry name" value="PRK09485.1"/>
    <property type="match status" value="1"/>
</dbReference>
<dbReference type="GO" id="GO:0033528">
    <property type="term" value="P:S-methylmethionine cycle"/>
    <property type="evidence" value="ECO:0007669"/>
    <property type="project" value="TreeGrafter"/>
</dbReference>
<evidence type="ECO:0000256" key="6">
    <source>
        <dbReference type="PROSITE-ProRule" id="PRU00333"/>
    </source>
</evidence>
<dbReference type="InterPro" id="IPR003726">
    <property type="entry name" value="HCY_dom"/>
</dbReference>
<dbReference type="UniPathway" id="UPA00051">
    <property type="reaction ID" value="UER00083"/>
</dbReference>
<evidence type="ECO:0000256" key="5">
    <source>
        <dbReference type="PIRNR" id="PIRNR037505"/>
    </source>
</evidence>
<accession>A0A8C9W907</accession>
<dbReference type="GO" id="GO:0032259">
    <property type="term" value="P:methylation"/>
    <property type="evidence" value="ECO:0007669"/>
    <property type="project" value="UniProtKB-KW"/>
</dbReference>
<dbReference type="SUPFAM" id="SSF82282">
    <property type="entry name" value="Homocysteine S-methyltransferase"/>
    <property type="match status" value="1"/>
</dbReference>
<feature type="binding site" evidence="6">
    <location>
        <position position="332"/>
    </location>
    <ligand>
        <name>Zn(2+)</name>
        <dbReference type="ChEBI" id="CHEBI:29105"/>
    </ligand>
</feature>
<gene>
    <name evidence="8" type="primary">zgc:172121</name>
</gene>
<dbReference type="FunFam" id="3.20.20.330:FF:000002">
    <property type="entry name" value="Homocysteine S-methyltransferase"/>
    <property type="match status" value="1"/>
</dbReference>
<comment type="pathway">
    <text evidence="5">Amino-acid biosynthesis; L-methionine biosynthesis via de novo pathway; L-methionine from L-homocysteine (BhmT route): step 1/1.</text>
</comment>
<feature type="binding site" evidence="6">
    <location>
        <position position="333"/>
    </location>
    <ligand>
        <name>Zn(2+)</name>
        <dbReference type="ChEBI" id="CHEBI:29105"/>
    </ligand>
</feature>
<dbReference type="PANTHER" id="PTHR46015:SF1">
    <property type="entry name" value="HOMOCYSTEINE S-METHYLTRANSFERASE-LIKE ISOFORM 1"/>
    <property type="match status" value="1"/>
</dbReference>
<dbReference type="Ensembl" id="ENSSFOT00015077528.1">
    <property type="protein sequence ID" value="ENSSFOP00015072461.1"/>
    <property type="gene ID" value="ENSSFOG00015007372.2"/>
</dbReference>
<evidence type="ECO:0000259" key="7">
    <source>
        <dbReference type="PROSITE" id="PS50970"/>
    </source>
</evidence>
<dbReference type="Pfam" id="PF02574">
    <property type="entry name" value="S-methyl_trans"/>
    <property type="match status" value="1"/>
</dbReference>